<gene>
    <name evidence="6" type="ORF">BAUR920_00285</name>
    <name evidence="8" type="ORF">BAURA63_02897</name>
    <name evidence="7" type="ORF">BAURA86_00357</name>
    <name evidence="2" type="ORF">BLSMQ_1940</name>
    <name evidence="5" type="ORF">CIK64_07360</name>
    <name evidence="4" type="ORF">CIK65_18515</name>
    <name evidence="3" type="ORF">CIK79_17735</name>
    <name evidence="9" type="ORF">EB834_17980</name>
</gene>
<dbReference type="Proteomes" id="UP000218377">
    <property type="component" value="Unassembled WGS sequence"/>
</dbReference>
<organism evidence="2 10">
    <name type="scientific">Brevibacterium aurantiacum</name>
    <dbReference type="NCBI Taxonomy" id="273384"/>
    <lineage>
        <taxon>Bacteria</taxon>
        <taxon>Bacillati</taxon>
        <taxon>Actinomycetota</taxon>
        <taxon>Actinomycetes</taxon>
        <taxon>Micrococcales</taxon>
        <taxon>Brevibacteriaceae</taxon>
        <taxon>Brevibacterium</taxon>
    </lineage>
</organism>
<accession>A0A2H1HV65</accession>
<evidence type="ECO:0000313" key="8">
    <source>
        <dbReference type="EMBL" id="SMX94094.1"/>
    </source>
</evidence>
<dbReference type="EMBL" id="FXZG01000001">
    <property type="protein sequence ID" value="SMX66750.1"/>
    <property type="molecule type" value="Genomic_DNA"/>
</dbReference>
<reference evidence="10" key="2">
    <citation type="submission" date="2016-09" db="EMBL/GenBank/DDBJ databases">
        <title>Complete Genome Sequence of Brevibacterium linens SMQ-1335.</title>
        <authorList>
            <person name="de Melo A.G."/>
            <person name="Labrie S.J."/>
            <person name="Dumaresq J."/>
            <person name="Roberts R.J."/>
            <person name="Tremblay D.M."/>
            <person name="Moineau S."/>
        </authorList>
    </citation>
    <scope>NUCLEOTIDE SEQUENCE [LARGE SCALE GENOMIC DNA]</scope>
    <source>
        <strain evidence="10">SMQ-1335</strain>
    </source>
</reference>
<accession>A0A2A3X6Z0</accession>
<reference evidence="2" key="1">
    <citation type="submission" date="2016-09" db="EMBL/GenBank/DDBJ databases">
        <title>Complete Genome Sequence of Brevibacterium aurantiacum SMQ-1335.</title>
        <authorList>
            <person name="de Melo A.G."/>
            <person name="Labrie S.J."/>
            <person name="Dumaresq J."/>
            <person name="Roberts R.J."/>
            <person name="Tremblay D.M."/>
            <person name="Moineau S."/>
        </authorList>
    </citation>
    <scope>NUCLEOTIDE SEQUENCE</scope>
    <source>
        <strain evidence="2">SMQ-1335</strain>
    </source>
</reference>
<dbReference type="Proteomes" id="UP000297736">
    <property type="component" value="Unassembled WGS sequence"/>
</dbReference>
<dbReference type="EMBL" id="CP017150">
    <property type="protein sequence ID" value="AOP53650.1"/>
    <property type="molecule type" value="Genomic_DNA"/>
</dbReference>
<feature type="transmembrane region" description="Helical" evidence="1">
    <location>
        <begin position="37"/>
        <end position="56"/>
    </location>
</feature>
<evidence type="ECO:0008006" key="18">
    <source>
        <dbReference type="Google" id="ProtNLM"/>
    </source>
</evidence>
<reference evidence="14" key="4">
    <citation type="submission" date="2017-03" db="EMBL/GenBank/DDBJ databases">
        <authorList>
            <person name="Monnet C."/>
        </authorList>
    </citation>
    <scope>NUCLEOTIDE SEQUENCE [LARGE SCALE GENOMIC DNA]</scope>
    <source>
        <strain evidence="14">CNRZ 920</strain>
    </source>
</reference>
<dbReference type="AlphaFoldDB" id="A0A1D7W3X2"/>
<dbReference type="EMBL" id="NRGP01000009">
    <property type="protein sequence ID" value="PCC47309.1"/>
    <property type="molecule type" value="Genomic_DNA"/>
</dbReference>
<dbReference type="GeneID" id="60906307"/>
<feature type="transmembrane region" description="Helical" evidence="1">
    <location>
        <begin position="180"/>
        <end position="203"/>
    </location>
</feature>
<dbReference type="EMBL" id="RHFF01000022">
    <property type="protein sequence ID" value="TGD36902.1"/>
    <property type="molecule type" value="Genomic_DNA"/>
</dbReference>
<dbReference type="Proteomes" id="UP000234300">
    <property type="component" value="Unassembled WGS sequence"/>
</dbReference>
<reference evidence="15 16" key="5">
    <citation type="submission" date="2017-03" db="EMBL/GenBank/DDBJ databases">
        <authorList>
            <person name="Afonso C.L."/>
            <person name="Miller P.J."/>
            <person name="Scott M.A."/>
            <person name="Spackman E."/>
            <person name="Goraichik I."/>
            <person name="Dimitrov K.M."/>
            <person name="Suarez D.L."/>
            <person name="Swayne D.E."/>
        </authorList>
    </citation>
    <scope>NUCLEOTIDE SEQUENCE [LARGE SCALE GENOMIC DNA]</scope>
    <source>
        <strain evidence="8">6</strain>
        <strain evidence="16">6(3)</strain>
        <strain evidence="7">8</strain>
        <strain evidence="15">8(6)</strain>
        <strain evidence="6">CNRZ 920</strain>
    </source>
</reference>
<name>A0A1D7W3X2_BREAU</name>
<sequence length="221" mass="23803">MDSHSLRGQLSLLIVMAATVILLAVGAAIIVLWPNLLLAGIIIGCCSVLVALVGIGRILDRRWVLWFAVPAFALAGLGSIMLAEDLGISRVGELTEVVVVDHTSEVKTVHDSTDPGGRKVYTHEYTLQHTDGSPIEEPMIYRGKDGFEEFDTGDTISVLIGADGNAPIEPAESIDFAADIAILVVGVLLSAGVYLMCALLLLFGNRRYREDRWGAAPWMMD</sequence>
<evidence type="ECO:0000313" key="12">
    <source>
        <dbReference type="Proteomes" id="UP000218377"/>
    </source>
</evidence>
<reference evidence="9 17" key="6">
    <citation type="submission" date="2018-10" db="EMBL/GenBank/DDBJ databases">
        <title>Brevibacterium genomes from Austrain hard cheese rinds.</title>
        <authorList>
            <person name="Anast J.M."/>
            <person name="Dzieciol M."/>
            <person name="Schultz D.L."/>
            <person name="Mann E."/>
            <person name="Wagner M."/>
            <person name="Schmitz-Esser S."/>
        </authorList>
    </citation>
    <scope>NUCLEOTIDE SEQUENCE [LARGE SCALE GENOMIC DNA]</scope>
    <source>
        <strain evidence="9 17">L261</strain>
    </source>
</reference>
<dbReference type="EMBL" id="FXYZ01000014">
    <property type="protein sequence ID" value="SMX94094.1"/>
    <property type="molecule type" value="Genomic_DNA"/>
</dbReference>
<dbReference type="KEGG" id="blin:BLSMQ_1940"/>
<evidence type="ECO:0000313" key="14">
    <source>
        <dbReference type="Proteomes" id="UP000234289"/>
    </source>
</evidence>
<feature type="transmembrane region" description="Helical" evidence="1">
    <location>
        <begin position="12"/>
        <end position="31"/>
    </location>
</feature>
<evidence type="ECO:0000313" key="3">
    <source>
        <dbReference type="EMBL" id="PCC19964.1"/>
    </source>
</evidence>
<evidence type="ECO:0000313" key="13">
    <source>
        <dbReference type="Proteomes" id="UP000218620"/>
    </source>
</evidence>
<evidence type="ECO:0000313" key="10">
    <source>
        <dbReference type="Proteomes" id="UP000094793"/>
    </source>
</evidence>
<dbReference type="Proteomes" id="UP000234289">
    <property type="component" value="Unassembled WGS sequence"/>
</dbReference>
<dbReference type="EMBL" id="NRGX01000001">
    <property type="protein sequence ID" value="PCC19964.1"/>
    <property type="molecule type" value="Genomic_DNA"/>
</dbReference>
<evidence type="ECO:0000313" key="7">
    <source>
        <dbReference type="EMBL" id="SMX71783.1"/>
    </source>
</evidence>
<keyword evidence="1" id="KW-0812">Transmembrane</keyword>
<evidence type="ECO:0000313" key="6">
    <source>
        <dbReference type="EMBL" id="SMX66750.1"/>
    </source>
</evidence>
<dbReference type="EMBL" id="FXZI01000001">
    <property type="protein sequence ID" value="SMX71783.1"/>
    <property type="molecule type" value="Genomic_DNA"/>
</dbReference>
<proteinExistence type="predicted"/>
<protein>
    <recommendedName>
        <fullName evidence="18">DUF3592 domain-containing protein</fullName>
    </recommendedName>
</protein>
<reference evidence="11 12" key="3">
    <citation type="journal article" date="2017" name="Elife">
        <title>Extensive horizontal gene transfer in cheese-associated bacteria.</title>
        <authorList>
            <person name="Bonham K.S."/>
            <person name="Wolfe B.E."/>
            <person name="Dutton R.J."/>
        </authorList>
    </citation>
    <scope>NUCLEOTIDE SEQUENCE [LARGE SCALE GENOMIC DNA]</scope>
    <source>
        <strain evidence="5 11">947_7</strain>
        <strain evidence="4 13">962_8</strain>
        <strain evidence="3 12">JB5</strain>
    </source>
</reference>
<keyword evidence="1" id="KW-0472">Membrane</keyword>
<evidence type="ECO:0000313" key="4">
    <source>
        <dbReference type="EMBL" id="PCC41275.1"/>
    </source>
</evidence>
<dbReference type="Proteomes" id="UP000218620">
    <property type="component" value="Unassembled WGS sequence"/>
</dbReference>
<evidence type="ECO:0000313" key="16">
    <source>
        <dbReference type="Proteomes" id="UP000234327"/>
    </source>
</evidence>
<evidence type="ECO:0000313" key="11">
    <source>
        <dbReference type="Proteomes" id="UP000217564"/>
    </source>
</evidence>
<evidence type="ECO:0000313" key="17">
    <source>
        <dbReference type="Proteomes" id="UP000297736"/>
    </source>
</evidence>
<dbReference type="OrthoDB" id="4802977at2"/>
<evidence type="ECO:0000256" key="1">
    <source>
        <dbReference type="SAM" id="Phobius"/>
    </source>
</evidence>
<dbReference type="EMBL" id="NRGQ01000045">
    <property type="protein sequence ID" value="PCC41275.1"/>
    <property type="molecule type" value="Genomic_DNA"/>
</dbReference>
<dbReference type="eggNOG" id="ENOG5031XA7">
    <property type="taxonomic scope" value="Bacteria"/>
</dbReference>
<dbReference type="Proteomes" id="UP000094793">
    <property type="component" value="Chromosome"/>
</dbReference>
<dbReference type="Proteomes" id="UP000217564">
    <property type="component" value="Unassembled WGS sequence"/>
</dbReference>
<evidence type="ECO:0000313" key="2">
    <source>
        <dbReference type="EMBL" id="AOP53650.1"/>
    </source>
</evidence>
<feature type="transmembrane region" description="Helical" evidence="1">
    <location>
        <begin position="63"/>
        <end position="83"/>
    </location>
</feature>
<evidence type="ECO:0000313" key="5">
    <source>
        <dbReference type="EMBL" id="PCC47309.1"/>
    </source>
</evidence>
<dbReference type="RefSeq" id="WP_009885205.1">
    <property type="nucleotide sequence ID" value="NZ_AAGP01000051.1"/>
</dbReference>
<evidence type="ECO:0000313" key="15">
    <source>
        <dbReference type="Proteomes" id="UP000234300"/>
    </source>
</evidence>
<dbReference type="Proteomes" id="UP000234327">
    <property type="component" value="Unassembled WGS sequence"/>
</dbReference>
<evidence type="ECO:0000313" key="9">
    <source>
        <dbReference type="EMBL" id="TGD36902.1"/>
    </source>
</evidence>
<dbReference type="PATRIC" id="fig|1703.10.peg.1999"/>
<keyword evidence="1" id="KW-1133">Transmembrane helix</keyword>
<accession>A0A1D7W3X2</accession>